<evidence type="ECO:0000256" key="9">
    <source>
        <dbReference type="ARBA" id="ARBA00022833"/>
    </source>
</evidence>
<evidence type="ECO:0000259" key="17">
    <source>
        <dbReference type="SMART" id="SM00382"/>
    </source>
</evidence>
<comment type="caution">
    <text evidence="18">The sequence shown here is derived from an EMBL/GenBank/DDBJ whole genome shotgun (WGS) entry which is preliminary data.</text>
</comment>
<dbReference type="FunFam" id="1.10.8.60:FF:000001">
    <property type="entry name" value="ATP-dependent zinc metalloprotease FtsH"/>
    <property type="match status" value="1"/>
</dbReference>
<keyword evidence="12 15" id="KW-0482">Metalloprotease</keyword>
<dbReference type="HAMAP" id="MF_01458">
    <property type="entry name" value="FtsH"/>
    <property type="match status" value="1"/>
</dbReference>
<dbReference type="GO" id="GO:0008270">
    <property type="term" value="F:zinc ion binding"/>
    <property type="evidence" value="ECO:0007669"/>
    <property type="project" value="UniProtKB-UniRule"/>
</dbReference>
<keyword evidence="6 15" id="KW-0479">Metal-binding</keyword>
<dbReference type="FunFam" id="3.40.50.300:FF:000001">
    <property type="entry name" value="ATP-dependent zinc metalloprotease FtsH"/>
    <property type="match status" value="1"/>
</dbReference>
<dbReference type="InterPro" id="IPR027417">
    <property type="entry name" value="P-loop_NTPase"/>
</dbReference>
<sequence>MNKQTKQALIFVAILLAILAVFQFADIGSPKTKESTITEIKQLVQDKKVSEIRVKGSKIEARVDGEVLIAYIEKSAQLSDYQITPDNVNIVVEDPDKGSLLPNLLTIFLPFLLIAGFLYFMLKSATGSNMRAMDFGRSKAQLYLGKHKISFADVAGAEEAKQELEEVVEFLRYPEKFRRLGAEIPKGVLLVGPPGTGKTLIARAVAGEAGVPFFSVSASEFVEMFVGVGAARTRDIFAKAKRNAPSIMFIDELDAIGRQRGSGLGGSHDEREQTLNQILVEMDGFNPGTKVVVMAATNRPDVLDPALLRPGRFDRRVMLDLPNKKERKAIFEVHLKNKPVDKTVNAEKIAQGTAGFSGADIKNVANEAAIFAARQNKKTISQNDLNWAVEKVFLGPERRSKVLSEKEKEITAYHEAGHAIVGHILPGTDPIHKISVVSRGMALGFTWSVPLEDLHLSSKEKFEDQIAQMLAGRVAEEIQFNSITTGASNDLKNATKIARDMVTRYGMSDEIGPMTLGEKEELIFLGKELAEHKTYSEKSAALIDQEVSDIINEAKKRAYQVLAKHKKMLKQIAEKLLKEETIEGEDFARLFK</sequence>
<dbReference type="GO" id="GO:0004222">
    <property type="term" value="F:metalloendopeptidase activity"/>
    <property type="evidence" value="ECO:0007669"/>
    <property type="project" value="InterPro"/>
</dbReference>
<evidence type="ECO:0000256" key="8">
    <source>
        <dbReference type="ARBA" id="ARBA00022801"/>
    </source>
</evidence>
<evidence type="ECO:0000256" key="2">
    <source>
        <dbReference type="ARBA" id="ARBA00010044"/>
    </source>
</evidence>
<dbReference type="GO" id="GO:0004176">
    <property type="term" value="F:ATP-dependent peptidase activity"/>
    <property type="evidence" value="ECO:0007669"/>
    <property type="project" value="InterPro"/>
</dbReference>
<dbReference type="GO" id="GO:0030163">
    <property type="term" value="P:protein catabolic process"/>
    <property type="evidence" value="ECO:0007669"/>
    <property type="project" value="UniProtKB-UniRule"/>
</dbReference>
<dbReference type="PROSITE" id="PS00674">
    <property type="entry name" value="AAA"/>
    <property type="match status" value="1"/>
</dbReference>
<dbReference type="InterPro" id="IPR037219">
    <property type="entry name" value="Peptidase_M41-like"/>
</dbReference>
<comment type="subunit">
    <text evidence="15">Homohexamer.</text>
</comment>
<evidence type="ECO:0000256" key="12">
    <source>
        <dbReference type="ARBA" id="ARBA00023049"/>
    </source>
</evidence>
<evidence type="ECO:0000256" key="1">
    <source>
        <dbReference type="ARBA" id="ARBA00004370"/>
    </source>
</evidence>
<dbReference type="EMBL" id="PFTZ01000088">
    <property type="protein sequence ID" value="PJB51066.1"/>
    <property type="molecule type" value="Genomic_DNA"/>
</dbReference>
<dbReference type="NCBIfam" id="TIGR01241">
    <property type="entry name" value="FtsH_fam"/>
    <property type="match status" value="1"/>
</dbReference>
<comment type="function">
    <text evidence="15">Acts as a processive, ATP-dependent zinc metallopeptidase for both cytoplasmic and membrane proteins. Plays a role in the quality control of integral membrane proteins.</text>
</comment>
<keyword evidence="13 15" id="KW-0472">Membrane</keyword>
<dbReference type="InterPro" id="IPR003959">
    <property type="entry name" value="ATPase_AAA_core"/>
</dbReference>
<comment type="similarity">
    <text evidence="16">Belongs to the AAA ATPase family.</text>
</comment>
<keyword evidence="9 15" id="KW-0862">Zinc</keyword>
<protein>
    <recommendedName>
        <fullName evidence="15">ATP-dependent zinc metalloprotease FtsH</fullName>
        <ecNumber evidence="15">3.4.24.-</ecNumber>
    </recommendedName>
</protein>
<dbReference type="Pfam" id="PF00004">
    <property type="entry name" value="AAA"/>
    <property type="match status" value="1"/>
</dbReference>
<dbReference type="GO" id="GO:0051301">
    <property type="term" value="P:cell division"/>
    <property type="evidence" value="ECO:0007669"/>
    <property type="project" value="UniProtKB-KW"/>
</dbReference>
<feature type="binding site" evidence="15">
    <location>
        <position position="418"/>
    </location>
    <ligand>
        <name>Zn(2+)</name>
        <dbReference type="ChEBI" id="CHEBI:29105"/>
        <note>catalytic</note>
    </ligand>
</feature>
<dbReference type="Proteomes" id="UP000229421">
    <property type="component" value="Unassembled WGS sequence"/>
</dbReference>
<comment type="similarity">
    <text evidence="14 15">In the central section; belongs to the AAA ATPase family.</text>
</comment>
<dbReference type="PANTHER" id="PTHR23076:SF97">
    <property type="entry name" value="ATP-DEPENDENT ZINC METALLOPROTEASE YME1L1"/>
    <property type="match status" value="1"/>
</dbReference>
<evidence type="ECO:0000256" key="16">
    <source>
        <dbReference type="RuleBase" id="RU003651"/>
    </source>
</evidence>
<comment type="subcellular location">
    <subcellularLocation>
        <location evidence="15">Cell membrane</location>
        <topology evidence="15">Multi-pass membrane protein</topology>
        <orientation evidence="15">Cytoplasmic side</orientation>
    </subcellularLocation>
    <subcellularLocation>
        <location evidence="1">Membrane</location>
    </subcellularLocation>
</comment>
<dbReference type="GO" id="GO:0006508">
    <property type="term" value="P:proteolysis"/>
    <property type="evidence" value="ECO:0007669"/>
    <property type="project" value="UniProtKB-KW"/>
</dbReference>
<comment type="similarity">
    <text evidence="2 15">In the C-terminal section; belongs to the peptidase M41 family.</text>
</comment>
<dbReference type="AlphaFoldDB" id="A0A2M8C4S2"/>
<evidence type="ECO:0000256" key="13">
    <source>
        <dbReference type="ARBA" id="ARBA00023136"/>
    </source>
</evidence>
<dbReference type="SUPFAM" id="SSF52540">
    <property type="entry name" value="P-loop containing nucleoside triphosphate hydrolases"/>
    <property type="match status" value="1"/>
</dbReference>
<dbReference type="GO" id="GO:0005524">
    <property type="term" value="F:ATP binding"/>
    <property type="evidence" value="ECO:0007669"/>
    <property type="project" value="UniProtKB-UniRule"/>
</dbReference>
<evidence type="ECO:0000256" key="4">
    <source>
        <dbReference type="ARBA" id="ARBA00022670"/>
    </source>
</evidence>
<dbReference type="InterPro" id="IPR011546">
    <property type="entry name" value="Pept_M41_FtsH_extracell"/>
</dbReference>
<evidence type="ECO:0000256" key="7">
    <source>
        <dbReference type="ARBA" id="ARBA00022741"/>
    </source>
</evidence>
<feature type="active site" evidence="15">
    <location>
        <position position="415"/>
    </location>
</feature>
<dbReference type="PANTHER" id="PTHR23076">
    <property type="entry name" value="METALLOPROTEASE M41 FTSH"/>
    <property type="match status" value="1"/>
</dbReference>
<dbReference type="FunFam" id="1.20.58.760:FF:000001">
    <property type="entry name" value="ATP-dependent zinc metalloprotease FtsH"/>
    <property type="match status" value="1"/>
</dbReference>
<gene>
    <name evidence="15" type="primary">ftsH</name>
    <name evidence="18" type="ORF">CO101_03055</name>
</gene>
<keyword evidence="18" id="KW-0131">Cell cycle</keyword>
<feature type="binding site" evidence="15">
    <location>
        <position position="414"/>
    </location>
    <ligand>
        <name>Zn(2+)</name>
        <dbReference type="ChEBI" id="CHEBI:29105"/>
        <note>catalytic</note>
    </ligand>
</feature>
<dbReference type="Pfam" id="PF17862">
    <property type="entry name" value="AAA_lid_3"/>
    <property type="match status" value="1"/>
</dbReference>
<dbReference type="Pfam" id="PF01434">
    <property type="entry name" value="Peptidase_M41"/>
    <property type="match status" value="1"/>
</dbReference>
<evidence type="ECO:0000256" key="10">
    <source>
        <dbReference type="ARBA" id="ARBA00022840"/>
    </source>
</evidence>
<accession>A0A2M8C4S2</accession>
<evidence type="ECO:0000256" key="3">
    <source>
        <dbReference type="ARBA" id="ARBA00022475"/>
    </source>
</evidence>
<dbReference type="Pfam" id="PF06480">
    <property type="entry name" value="FtsH_ext"/>
    <property type="match status" value="1"/>
</dbReference>
<dbReference type="EC" id="3.4.24.-" evidence="15"/>
<dbReference type="GO" id="GO:0005886">
    <property type="term" value="C:plasma membrane"/>
    <property type="evidence" value="ECO:0007669"/>
    <property type="project" value="UniProtKB-SubCell"/>
</dbReference>
<keyword evidence="10 15" id="KW-0067">ATP-binding</keyword>
<keyword evidence="7 15" id="KW-0547">Nucleotide-binding</keyword>
<keyword evidence="3 15" id="KW-1003">Cell membrane</keyword>
<evidence type="ECO:0000256" key="14">
    <source>
        <dbReference type="ARBA" id="ARBA00061570"/>
    </source>
</evidence>
<dbReference type="InterPro" id="IPR003960">
    <property type="entry name" value="ATPase_AAA_CS"/>
</dbReference>
<evidence type="ECO:0000256" key="5">
    <source>
        <dbReference type="ARBA" id="ARBA00022692"/>
    </source>
</evidence>
<dbReference type="Gene3D" id="1.10.8.60">
    <property type="match status" value="1"/>
</dbReference>
<dbReference type="CDD" id="cd19501">
    <property type="entry name" value="RecA-like_FtsH"/>
    <property type="match status" value="1"/>
</dbReference>
<feature type="domain" description="AAA+ ATPase" evidence="17">
    <location>
        <begin position="184"/>
        <end position="323"/>
    </location>
</feature>
<dbReference type="InterPro" id="IPR005936">
    <property type="entry name" value="FtsH"/>
</dbReference>
<keyword evidence="4 15" id="KW-0645">Protease</keyword>
<evidence type="ECO:0000256" key="15">
    <source>
        <dbReference type="HAMAP-Rule" id="MF_01458"/>
    </source>
</evidence>
<feature type="binding site" evidence="15">
    <location>
        <begin position="192"/>
        <end position="199"/>
    </location>
    <ligand>
        <name>ATP</name>
        <dbReference type="ChEBI" id="CHEBI:30616"/>
    </ligand>
</feature>
<keyword evidence="11 15" id="KW-1133">Transmembrane helix</keyword>
<evidence type="ECO:0000256" key="6">
    <source>
        <dbReference type="ARBA" id="ARBA00022723"/>
    </source>
</evidence>
<keyword evidence="8 15" id="KW-0378">Hydrolase</keyword>
<dbReference type="InterPro" id="IPR000642">
    <property type="entry name" value="Peptidase_M41"/>
</dbReference>
<dbReference type="SMART" id="SM00382">
    <property type="entry name" value="AAA"/>
    <property type="match status" value="1"/>
</dbReference>
<organism evidence="18 19">
    <name type="scientific">Candidatus Berkelbacteria bacterium CG_4_9_14_3_um_filter_39_23</name>
    <dbReference type="NCBI Taxonomy" id="1974508"/>
    <lineage>
        <taxon>Bacteria</taxon>
        <taxon>Candidatus Berkelbacteria</taxon>
    </lineage>
</organism>
<dbReference type="InterPro" id="IPR003593">
    <property type="entry name" value="AAA+_ATPase"/>
</dbReference>
<feature type="transmembrane region" description="Helical" evidence="15">
    <location>
        <begin position="104"/>
        <end position="122"/>
    </location>
</feature>
<evidence type="ECO:0000256" key="11">
    <source>
        <dbReference type="ARBA" id="ARBA00022989"/>
    </source>
</evidence>
<comment type="cofactor">
    <cofactor evidence="15">
        <name>Zn(2+)</name>
        <dbReference type="ChEBI" id="CHEBI:29105"/>
    </cofactor>
    <text evidence="15">Binds 1 zinc ion per subunit.</text>
</comment>
<dbReference type="GO" id="GO:0016887">
    <property type="term" value="F:ATP hydrolysis activity"/>
    <property type="evidence" value="ECO:0007669"/>
    <property type="project" value="UniProtKB-UniRule"/>
</dbReference>
<keyword evidence="18" id="KW-0132">Cell division</keyword>
<evidence type="ECO:0000313" key="19">
    <source>
        <dbReference type="Proteomes" id="UP000229421"/>
    </source>
</evidence>
<comment type="caution">
    <text evidence="15">Lacks conserved residue(s) required for the propagation of feature annotation.</text>
</comment>
<dbReference type="Gene3D" id="1.20.58.760">
    <property type="entry name" value="Peptidase M41"/>
    <property type="match status" value="1"/>
</dbReference>
<name>A0A2M8C4S2_9BACT</name>
<feature type="binding site" evidence="15">
    <location>
        <position position="490"/>
    </location>
    <ligand>
        <name>Zn(2+)</name>
        <dbReference type="ChEBI" id="CHEBI:29105"/>
        <note>catalytic</note>
    </ligand>
</feature>
<proteinExistence type="inferred from homology"/>
<dbReference type="InterPro" id="IPR041569">
    <property type="entry name" value="AAA_lid_3"/>
</dbReference>
<dbReference type="SUPFAM" id="SSF140990">
    <property type="entry name" value="FtsH protease domain-like"/>
    <property type="match status" value="1"/>
</dbReference>
<evidence type="ECO:0000313" key="18">
    <source>
        <dbReference type="EMBL" id="PJB51066.1"/>
    </source>
</evidence>
<dbReference type="Gene3D" id="3.40.50.300">
    <property type="entry name" value="P-loop containing nucleotide triphosphate hydrolases"/>
    <property type="match status" value="1"/>
</dbReference>
<keyword evidence="5 15" id="KW-0812">Transmembrane</keyword>
<reference evidence="19" key="1">
    <citation type="submission" date="2017-09" db="EMBL/GenBank/DDBJ databases">
        <title>Depth-based differentiation of microbial function through sediment-hosted aquifers and enrichment of novel symbionts in the deep terrestrial subsurface.</title>
        <authorList>
            <person name="Probst A.J."/>
            <person name="Ladd B."/>
            <person name="Jarett J.K."/>
            <person name="Geller-Mcgrath D.E."/>
            <person name="Sieber C.M.K."/>
            <person name="Emerson J.B."/>
            <person name="Anantharaman K."/>
            <person name="Thomas B.C."/>
            <person name="Malmstrom R."/>
            <person name="Stieglmeier M."/>
            <person name="Klingl A."/>
            <person name="Woyke T."/>
            <person name="Ryan C.M."/>
            <person name="Banfield J.F."/>
        </authorList>
    </citation>
    <scope>NUCLEOTIDE SEQUENCE [LARGE SCALE GENOMIC DNA]</scope>
</reference>